<feature type="DNA-binding region" description="H-T-H motif" evidence="4">
    <location>
        <begin position="43"/>
        <end position="62"/>
    </location>
</feature>
<feature type="region of interest" description="Disordered" evidence="5">
    <location>
        <begin position="1"/>
        <end position="21"/>
    </location>
</feature>
<keyword evidence="1" id="KW-0805">Transcription regulation</keyword>
<keyword evidence="8" id="KW-1185">Reference proteome</keyword>
<feature type="domain" description="HTH tetR-type" evidence="6">
    <location>
        <begin position="21"/>
        <end position="80"/>
    </location>
</feature>
<dbReference type="RefSeq" id="WP_319955698.1">
    <property type="nucleotide sequence ID" value="NZ_JAXAVX010000016.1"/>
</dbReference>
<evidence type="ECO:0000256" key="1">
    <source>
        <dbReference type="ARBA" id="ARBA00023015"/>
    </source>
</evidence>
<dbReference type="Proteomes" id="UP001277761">
    <property type="component" value="Unassembled WGS sequence"/>
</dbReference>
<dbReference type="InterPro" id="IPR050109">
    <property type="entry name" value="HTH-type_TetR-like_transc_reg"/>
</dbReference>
<dbReference type="PRINTS" id="PR00455">
    <property type="entry name" value="HTHTETR"/>
</dbReference>
<evidence type="ECO:0000313" key="8">
    <source>
        <dbReference type="Proteomes" id="UP001277761"/>
    </source>
</evidence>
<dbReference type="Pfam" id="PF21597">
    <property type="entry name" value="TetR_C_43"/>
    <property type="match status" value="1"/>
</dbReference>
<dbReference type="SUPFAM" id="SSF46689">
    <property type="entry name" value="Homeodomain-like"/>
    <property type="match status" value="1"/>
</dbReference>
<accession>A0ABU4VNZ1</accession>
<proteinExistence type="predicted"/>
<comment type="caution">
    <text evidence="7">The sequence shown here is derived from an EMBL/GenBank/DDBJ whole genome shotgun (WGS) entry which is preliminary data.</text>
</comment>
<dbReference type="EMBL" id="JAXAVX010000016">
    <property type="protein sequence ID" value="MDX8153548.1"/>
    <property type="molecule type" value="Genomic_DNA"/>
</dbReference>
<dbReference type="InterPro" id="IPR009057">
    <property type="entry name" value="Homeodomain-like_sf"/>
</dbReference>
<evidence type="ECO:0000256" key="2">
    <source>
        <dbReference type="ARBA" id="ARBA00023125"/>
    </source>
</evidence>
<dbReference type="PANTHER" id="PTHR30055:SF234">
    <property type="entry name" value="HTH-TYPE TRANSCRIPTIONAL REGULATOR BETI"/>
    <property type="match status" value="1"/>
</dbReference>
<evidence type="ECO:0000259" key="6">
    <source>
        <dbReference type="PROSITE" id="PS50977"/>
    </source>
</evidence>
<dbReference type="PANTHER" id="PTHR30055">
    <property type="entry name" value="HTH-TYPE TRANSCRIPTIONAL REGULATOR RUTR"/>
    <property type="match status" value="1"/>
</dbReference>
<dbReference type="PROSITE" id="PS50977">
    <property type="entry name" value="HTH_TETR_2"/>
    <property type="match status" value="1"/>
</dbReference>
<dbReference type="InterPro" id="IPR049445">
    <property type="entry name" value="TetR_SbtR-like_C"/>
</dbReference>
<keyword evidence="2 4" id="KW-0238">DNA-binding</keyword>
<evidence type="ECO:0000313" key="7">
    <source>
        <dbReference type="EMBL" id="MDX8153548.1"/>
    </source>
</evidence>
<name>A0ABU4VNZ1_9ACTN</name>
<evidence type="ECO:0000256" key="5">
    <source>
        <dbReference type="SAM" id="MobiDB-lite"/>
    </source>
</evidence>
<dbReference type="InterPro" id="IPR001647">
    <property type="entry name" value="HTH_TetR"/>
</dbReference>
<organism evidence="7 8">
    <name type="scientific">Patulibacter brassicae</name>
    <dbReference type="NCBI Taxonomy" id="1705717"/>
    <lineage>
        <taxon>Bacteria</taxon>
        <taxon>Bacillati</taxon>
        <taxon>Actinomycetota</taxon>
        <taxon>Thermoleophilia</taxon>
        <taxon>Solirubrobacterales</taxon>
        <taxon>Patulibacteraceae</taxon>
        <taxon>Patulibacter</taxon>
    </lineage>
</organism>
<dbReference type="Pfam" id="PF00440">
    <property type="entry name" value="TetR_N"/>
    <property type="match status" value="1"/>
</dbReference>
<dbReference type="InterPro" id="IPR036271">
    <property type="entry name" value="Tet_transcr_reg_TetR-rel_C_sf"/>
</dbReference>
<evidence type="ECO:0000256" key="4">
    <source>
        <dbReference type="PROSITE-ProRule" id="PRU00335"/>
    </source>
</evidence>
<dbReference type="SUPFAM" id="SSF48498">
    <property type="entry name" value="Tetracyclin repressor-like, C-terminal domain"/>
    <property type="match status" value="1"/>
</dbReference>
<keyword evidence="3" id="KW-0804">Transcription</keyword>
<gene>
    <name evidence="7" type="ORF">SK069_18255</name>
</gene>
<protein>
    <submittedName>
        <fullName evidence="7">Helix-turn-helix domain-containing protein</fullName>
    </submittedName>
</protein>
<reference evidence="7 8" key="1">
    <citation type="submission" date="2023-11" db="EMBL/GenBank/DDBJ databases">
        <authorList>
            <person name="Xu M."/>
            <person name="Jiang T."/>
        </authorList>
    </citation>
    <scope>NUCLEOTIDE SEQUENCE [LARGE SCALE GENOMIC DNA]</scope>
    <source>
        <strain evidence="7 8">SD</strain>
    </source>
</reference>
<dbReference type="Gene3D" id="1.10.357.10">
    <property type="entry name" value="Tetracycline Repressor, domain 2"/>
    <property type="match status" value="1"/>
</dbReference>
<sequence>MPDADDSQVAPPDRPLRADAERNRRRILQAAREVFTEQGLSATMDEVAARAEVGVGTVYRRFPEKDGLIDALFEQRISAIVGAADEGLAHEDAWEGLVHFLTRSQELQAADRGLKELLMSTGRGRDRVAAMREKMRPRAEELVRRAQATGALRDDVSPFDIPLVQLAVGTAVDFSEPLEPEVWRRLLTILLDGLRASRDAPTPMPERSLTIDEVYAGMACWKAARR</sequence>
<evidence type="ECO:0000256" key="3">
    <source>
        <dbReference type="ARBA" id="ARBA00023163"/>
    </source>
</evidence>